<evidence type="ECO:0000256" key="5">
    <source>
        <dbReference type="SAM" id="MobiDB-lite"/>
    </source>
</evidence>
<dbReference type="AlphaFoldDB" id="A0A1J6JBH9"/>
<gene>
    <name evidence="7" type="ORF">A4A49_65237</name>
</gene>
<dbReference type="OMA" id="VEGKENW"/>
<evidence type="ECO:0000313" key="7">
    <source>
        <dbReference type="EMBL" id="OIT04513.1"/>
    </source>
</evidence>
<dbReference type="SMART" id="SM00575">
    <property type="entry name" value="ZnF_PMZ"/>
    <property type="match status" value="1"/>
</dbReference>
<evidence type="ECO:0000259" key="6">
    <source>
        <dbReference type="PROSITE" id="PS50966"/>
    </source>
</evidence>
<evidence type="ECO:0000256" key="2">
    <source>
        <dbReference type="ARBA" id="ARBA00022771"/>
    </source>
</evidence>
<keyword evidence="3" id="KW-0862">Zinc</keyword>
<accession>A0A1J6JBH9</accession>
<evidence type="ECO:0000256" key="4">
    <source>
        <dbReference type="PROSITE-ProRule" id="PRU00325"/>
    </source>
</evidence>
<comment type="caution">
    <text evidence="7">The sequence shown here is derived from an EMBL/GenBank/DDBJ whole genome shotgun (WGS) entry which is preliminary data.</text>
</comment>
<evidence type="ECO:0000256" key="1">
    <source>
        <dbReference type="ARBA" id="ARBA00022723"/>
    </source>
</evidence>
<dbReference type="STRING" id="49451.A0A1J6JBH9"/>
<name>A0A1J6JBH9_NICAT</name>
<feature type="compositionally biased region" description="Basic and acidic residues" evidence="5">
    <location>
        <begin position="537"/>
        <end position="547"/>
    </location>
</feature>
<keyword evidence="1" id="KW-0479">Metal-binding</keyword>
<dbReference type="InterPro" id="IPR007527">
    <property type="entry name" value="Znf_SWIM"/>
</dbReference>
<evidence type="ECO:0000256" key="3">
    <source>
        <dbReference type="ARBA" id="ARBA00022833"/>
    </source>
</evidence>
<feature type="domain" description="SWIM-type" evidence="6">
    <location>
        <begin position="437"/>
        <end position="478"/>
    </location>
</feature>
<dbReference type="InterPro" id="IPR006564">
    <property type="entry name" value="Znf_PMZ"/>
</dbReference>
<organism evidence="7 8">
    <name type="scientific">Nicotiana attenuata</name>
    <name type="common">Coyote tobacco</name>
    <dbReference type="NCBI Taxonomy" id="49451"/>
    <lineage>
        <taxon>Eukaryota</taxon>
        <taxon>Viridiplantae</taxon>
        <taxon>Streptophyta</taxon>
        <taxon>Embryophyta</taxon>
        <taxon>Tracheophyta</taxon>
        <taxon>Spermatophyta</taxon>
        <taxon>Magnoliopsida</taxon>
        <taxon>eudicotyledons</taxon>
        <taxon>Gunneridae</taxon>
        <taxon>Pentapetalae</taxon>
        <taxon>asterids</taxon>
        <taxon>lamiids</taxon>
        <taxon>Solanales</taxon>
        <taxon>Solanaceae</taxon>
        <taxon>Nicotianoideae</taxon>
        <taxon>Nicotianeae</taxon>
        <taxon>Nicotiana</taxon>
    </lineage>
</organism>
<dbReference type="Pfam" id="PF04434">
    <property type="entry name" value="SWIM"/>
    <property type="match status" value="1"/>
</dbReference>
<dbReference type="InterPro" id="IPR018289">
    <property type="entry name" value="MULE_transposase_dom"/>
</dbReference>
<dbReference type="PANTHER" id="PTHR31973:SF189">
    <property type="entry name" value="TRANSPOSASE, MUDR, PLANT, MULE TRANSPOSASE DOMAIN PROTEIN-RELATED"/>
    <property type="match status" value="1"/>
</dbReference>
<dbReference type="Gramene" id="OIT04513">
    <property type="protein sequence ID" value="OIT04513"/>
    <property type="gene ID" value="A4A49_65237"/>
</dbReference>
<dbReference type="Proteomes" id="UP000187609">
    <property type="component" value="Unassembled WGS sequence"/>
</dbReference>
<dbReference type="Pfam" id="PF10551">
    <property type="entry name" value="MULE"/>
    <property type="match status" value="1"/>
</dbReference>
<feature type="non-terminal residue" evidence="7">
    <location>
        <position position="1"/>
    </location>
</feature>
<dbReference type="PANTHER" id="PTHR31973">
    <property type="entry name" value="POLYPROTEIN, PUTATIVE-RELATED"/>
    <property type="match status" value="1"/>
</dbReference>
<feature type="non-terminal residue" evidence="7">
    <location>
        <position position="706"/>
    </location>
</feature>
<sequence>DLDKSMTFKDLEEARKVMNFYAIGNSKPLKLKKSDKIRVRYRCVVGCPFECLISEDKKGPGFKMKTLKTEHNCEDAFENPRAKTKTLAEYFRSKVQNNPKYKIKDMKLDLKNQFSLNVHNSTLKRAKRMALQQLQGSFLDDYNRLEAYANEIRESNPGSDVVINLSKDAMAEGKRRFLRMYICFNAMKLGFKQGLRPFIGLDGTFLKGHCKGQLLVAVAQDCQNHFYPLAWAVVGKENTLTWTWFLDLLKHSLNLKDGTSITFMSDMQKVQLMILTVLPLSNHRFCVRHIEANWSKRIRISGKMKKYLWWSAWSTYEEDFKDQLKNLGELSVDAAKELLRYPPQNWCRSYFDTLCKNQMVDNNFTESFNSWILEARGKPILKMLEDIRIKVMNRLREKEEEARTWGGEFSPNCMKLYAAYLKIANLCTVHFNDETGYEVSEGGDRHTVNLVEKKCTCRSWQLTGIPCPHTIRALKYKKEDPMTEISWWHSKEAYLMTYRAKLMPVRGEKFWKVLSEHAMDPPPLAKTVGRPKVKRNREKDEANKRQGDWAASRRGTRMTCSTCGELDHNSKTCKVGGEGNVEDVSCSAPQPTQPTQEGERESEFVFMPTPRVPIQQVEPFSDDSEHETDPALMPKIISEDQTRLLMRQQQLASAGTRVISFKGDHTGVSYPVDLPYSPTRLTWKGKEAVTGNQLEVARQKKVGKLK</sequence>
<keyword evidence="2 4" id="KW-0863">Zinc-finger</keyword>
<reference evidence="7" key="1">
    <citation type="submission" date="2016-11" db="EMBL/GenBank/DDBJ databases">
        <title>The genome of Nicotiana attenuata.</title>
        <authorList>
            <person name="Xu S."/>
            <person name="Brockmoeller T."/>
            <person name="Gaquerel E."/>
            <person name="Navarro A."/>
            <person name="Kuhl H."/>
            <person name="Gase K."/>
            <person name="Ling Z."/>
            <person name="Zhou W."/>
            <person name="Kreitzer C."/>
            <person name="Stanke M."/>
            <person name="Tang H."/>
            <person name="Lyons E."/>
            <person name="Pandey P."/>
            <person name="Pandey S.P."/>
            <person name="Timmermann B."/>
            <person name="Baldwin I.T."/>
        </authorList>
    </citation>
    <scope>NUCLEOTIDE SEQUENCE [LARGE SCALE GENOMIC DNA]</scope>
    <source>
        <strain evidence="7">UT</strain>
    </source>
</reference>
<protein>
    <recommendedName>
        <fullName evidence="6">SWIM-type domain-containing protein</fullName>
    </recommendedName>
</protein>
<evidence type="ECO:0000313" key="8">
    <source>
        <dbReference type="Proteomes" id="UP000187609"/>
    </source>
</evidence>
<dbReference type="GO" id="GO:0008270">
    <property type="term" value="F:zinc ion binding"/>
    <property type="evidence" value="ECO:0007669"/>
    <property type="project" value="UniProtKB-KW"/>
</dbReference>
<proteinExistence type="predicted"/>
<keyword evidence="8" id="KW-1185">Reference proteome</keyword>
<dbReference type="PROSITE" id="PS50966">
    <property type="entry name" value="ZF_SWIM"/>
    <property type="match status" value="1"/>
</dbReference>
<dbReference type="EMBL" id="MJEQ01037185">
    <property type="protein sequence ID" value="OIT04513.1"/>
    <property type="molecule type" value="Genomic_DNA"/>
</dbReference>
<feature type="region of interest" description="Disordered" evidence="5">
    <location>
        <begin position="521"/>
        <end position="554"/>
    </location>
</feature>